<feature type="compositionally biased region" description="Low complexity" evidence="1">
    <location>
        <begin position="222"/>
        <end position="232"/>
    </location>
</feature>
<feature type="compositionally biased region" description="Basic and acidic residues" evidence="1">
    <location>
        <begin position="288"/>
        <end position="301"/>
    </location>
</feature>
<proteinExistence type="predicted"/>
<name>A0A9P6QS70_9FUNG</name>
<feature type="non-terminal residue" evidence="2">
    <location>
        <position position="449"/>
    </location>
</feature>
<evidence type="ECO:0000313" key="3">
    <source>
        <dbReference type="Proteomes" id="UP000823405"/>
    </source>
</evidence>
<organism evidence="2 3">
    <name type="scientific">Linnemannia gamsii</name>
    <dbReference type="NCBI Taxonomy" id="64522"/>
    <lineage>
        <taxon>Eukaryota</taxon>
        <taxon>Fungi</taxon>
        <taxon>Fungi incertae sedis</taxon>
        <taxon>Mucoromycota</taxon>
        <taxon>Mortierellomycotina</taxon>
        <taxon>Mortierellomycetes</taxon>
        <taxon>Mortierellales</taxon>
        <taxon>Mortierellaceae</taxon>
        <taxon>Linnemannia</taxon>
    </lineage>
</organism>
<accession>A0A9P6QS70</accession>
<protein>
    <submittedName>
        <fullName evidence="2">Uncharacterized protein</fullName>
    </submittedName>
</protein>
<comment type="caution">
    <text evidence="2">The sequence shown here is derived from an EMBL/GenBank/DDBJ whole genome shotgun (WGS) entry which is preliminary data.</text>
</comment>
<keyword evidence="3" id="KW-1185">Reference proteome</keyword>
<feature type="region of interest" description="Disordered" evidence="1">
    <location>
        <begin position="222"/>
        <end position="320"/>
    </location>
</feature>
<dbReference type="Proteomes" id="UP000823405">
    <property type="component" value="Unassembled WGS sequence"/>
</dbReference>
<sequence>PLSSIASNSAQPSLITPLQSRSMAAKFLRRPWTTGGGRLMNVLRIGNKSKENKASSSKTPLVAQDTDAYRSSQQTQDHLTVTDTLPSKKRREDAQPMSTTSPNSPPVAAHPADAKPLPTLPDAAYPVTVAYPVRCSLDQLYRYFLEMTSLSLEIQITPNLTILASVPNLADLFRNIHGTFSGVFPFTTVLQNDDPKLIHHKIFSRRTVLGMAVFQAWCQDTSDVGDSSEGSDSAGGGREQDMTGAAGVGSIDPSSRQYPNIKLPIPNLGPPHDASYRRPVRSSIQRPSQDDSLFRHRRSEDTNTTTHHSQGSRSRPRAGATAAAIGRLDSVLARGEDLLQGMKTSLELDPDEVRTRSARHLRSSVMKDDYHDDSRLRPYHESLPYWPSKSRFKLELIPLETATTGLSSVSTAATAATATIYNTKSSQYSNRVSGSIGKLGADTQTCSPA</sequence>
<feature type="compositionally biased region" description="Polar residues" evidence="1">
    <location>
        <begin position="302"/>
        <end position="313"/>
    </location>
</feature>
<feature type="region of interest" description="Disordered" evidence="1">
    <location>
        <begin position="44"/>
        <end position="115"/>
    </location>
</feature>
<feature type="region of interest" description="Disordered" evidence="1">
    <location>
        <begin position="429"/>
        <end position="449"/>
    </location>
</feature>
<dbReference type="OrthoDB" id="191651at2759"/>
<dbReference type="AlphaFoldDB" id="A0A9P6QS70"/>
<evidence type="ECO:0000256" key="1">
    <source>
        <dbReference type="SAM" id="MobiDB-lite"/>
    </source>
</evidence>
<reference evidence="2" key="1">
    <citation type="journal article" date="2020" name="Fungal Divers.">
        <title>Resolving the Mortierellaceae phylogeny through synthesis of multi-gene phylogenetics and phylogenomics.</title>
        <authorList>
            <person name="Vandepol N."/>
            <person name="Liber J."/>
            <person name="Desiro A."/>
            <person name="Na H."/>
            <person name="Kennedy M."/>
            <person name="Barry K."/>
            <person name="Grigoriev I.V."/>
            <person name="Miller A.N."/>
            <person name="O'Donnell K."/>
            <person name="Stajich J.E."/>
            <person name="Bonito G."/>
        </authorList>
    </citation>
    <scope>NUCLEOTIDE SEQUENCE</scope>
    <source>
        <strain evidence="2">NVP60</strain>
    </source>
</reference>
<gene>
    <name evidence="2" type="ORF">BGZ97_008163</name>
</gene>
<evidence type="ECO:0000313" key="2">
    <source>
        <dbReference type="EMBL" id="KAG0284497.1"/>
    </source>
</evidence>
<dbReference type="EMBL" id="JAAAIN010003694">
    <property type="protein sequence ID" value="KAG0284497.1"/>
    <property type="molecule type" value="Genomic_DNA"/>
</dbReference>
<feature type="compositionally biased region" description="Polar residues" evidence="1">
    <location>
        <begin position="69"/>
        <end position="85"/>
    </location>
</feature>